<evidence type="ECO:0000313" key="2">
    <source>
        <dbReference type="EMBL" id="CEA01847.1"/>
    </source>
</evidence>
<reference evidence="2 3" key="1">
    <citation type="submission" date="2014-07" db="EMBL/GenBank/DDBJ databases">
        <authorList>
            <person name="Urmite Genomes Urmite Genomes"/>
        </authorList>
    </citation>
    <scope>NUCLEOTIDE SEQUENCE [LARGE SCALE GENOMIC DNA]</scope>
    <source>
        <strain evidence="2 3">13MG44_air</strain>
    </source>
</reference>
<dbReference type="eggNOG" id="COG3375">
    <property type="taxonomic scope" value="Bacteria"/>
</dbReference>
<dbReference type="InterPro" id="IPR016181">
    <property type="entry name" value="Acyl_CoA_acyltransferase"/>
</dbReference>
<dbReference type="PANTHER" id="PTHR41700:SF1">
    <property type="entry name" value="N-ACETYLTRANSFERASE DOMAIN-CONTAINING PROTEIN"/>
    <property type="match status" value="1"/>
</dbReference>
<dbReference type="PANTHER" id="PTHR41700">
    <property type="entry name" value="GCN5-RELATED N-ACETYLTRANSFERASE"/>
    <property type="match status" value="1"/>
</dbReference>
<dbReference type="SUPFAM" id="SSF55729">
    <property type="entry name" value="Acyl-CoA N-acyltransferases (Nat)"/>
    <property type="match status" value="1"/>
</dbReference>
<dbReference type="HOGENOM" id="CLU_061573_1_0_9"/>
<keyword evidence="3" id="KW-1185">Reference proteome</keyword>
<dbReference type="InterPro" id="IPR000182">
    <property type="entry name" value="GNAT_dom"/>
</dbReference>
<dbReference type="OrthoDB" id="9797990at2"/>
<sequence length="269" mass="31020">MIALRELTTIKDLEQLEKIERNVWDMPPLPIHQTLTAVKNGGIIIGAFDKKEIIGFSYGFAGFKDSQTYLCSHMLGIEEEYRSKKIGEQLKRQQQEIAIRKGYSEIHWTYDPLETRNAYLNLTKLKGICSVYMENAYGEMKDGLNKGLPSDRFEVHWHISSGHVREAETVNYKNAVPLNEVNINNGLPSCTVFHEEQLTEDIYGFEVPKDFQHIKSENQEIAMEWRMLTRKIFQDLFRAGYAAVHLIPGKYTATYIFVKENTLNLGGHK</sequence>
<evidence type="ECO:0000259" key="1">
    <source>
        <dbReference type="PROSITE" id="PS51186"/>
    </source>
</evidence>
<dbReference type="STRING" id="1461582.BN1048_01513"/>
<protein>
    <recommendedName>
        <fullName evidence="1">N-acetyltransferase domain-containing protein</fullName>
    </recommendedName>
</protein>
<dbReference type="Gene3D" id="3.40.630.30">
    <property type="match status" value="1"/>
</dbReference>
<dbReference type="GO" id="GO:0016747">
    <property type="term" value="F:acyltransferase activity, transferring groups other than amino-acyl groups"/>
    <property type="evidence" value="ECO:0007669"/>
    <property type="project" value="InterPro"/>
</dbReference>
<proteinExistence type="predicted"/>
<name>A0A078M8U3_9STAP</name>
<dbReference type="PROSITE" id="PS51186">
    <property type="entry name" value="GNAT"/>
    <property type="match status" value="1"/>
</dbReference>
<dbReference type="InterPro" id="IPR038764">
    <property type="entry name" value="GNAT_N_AcTrfase_prd"/>
</dbReference>
<gene>
    <name evidence="2" type="ORF">BN1048_01513</name>
</gene>
<feature type="domain" description="N-acetyltransferase" evidence="1">
    <location>
        <begin position="2"/>
        <end position="145"/>
    </location>
</feature>
<dbReference type="AlphaFoldDB" id="A0A078M8U3"/>
<dbReference type="EMBL" id="CCSE01000001">
    <property type="protein sequence ID" value="CEA01847.1"/>
    <property type="molecule type" value="Genomic_DNA"/>
</dbReference>
<evidence type="ECO:0000313" key="3">
    <source>
        <dbReference type="Proteomes" id="UP000044136"/>
    </source>
</evidence>
<accession>A0A078M8U3</accession>
<dbReference type="Pfam" id="PF00583">
    <property type="entry name" value="Acetyltransf_1"/>
    <property type="match status" value="1"/>
</dbReference>
<organism evidence="2 3">
    <name type="scientific">Jeotgalicoccus saudimassiliensis</name>
    <dbReference type="NCBI Taxonomy" id="1461582"/>
    <lineage>
        <taxon>Bacteria</taxon>
        <taxon>Bacillati</taxon>
        <taxon>Bacillota</taxon>
        <taxon>Bacilli</taxon>
        <taxon>Bacillales</taxon>
        <taxon>Staphylococcaceae</taxon>
        <taxon>Jeotgalicoccus</taxon>
    </lineage>
</organism>
<dbReference type="RefSeq" id="WP_035809935.1">
    <property type="nucleotide sequence ID" value="NZ_CCSE01000001.1"/>
</dbReference>
<dbReference type="Proteomes" id="UP000044136">
    <property type="component" value="Unassembled WGS sequence"/>
</dbReference>